<keyword evidence="2" id="KW-1185">Reference proteome</keyword>
<dbReference type="AlphaFoldDB" id="A0A9P0YVD7"/>
<feature type="non-terminal residue" evidence="1">
    <location>
        <position position="1"/>
    </location>
</feature>
<reference evidence="1" key="1">
    <citation type="submission" date="2022-07" db="EMBL/GenBank/DDBJ databases">
        <authorList>
            <person name="Macas J."/>
            <person name="Novak P."/>
            <person name="Neumann P."/>
        </authorList>
    </citation>
    <scope>NUCLEOTIDE SEQUENCE</scope>
</reference>
<proteinExistence type="predicted"/>
<evidence type="ECO:0000313" key="1">
    <source>
        <dbReference type="EMBL" id="CAH9078309.1"/>
    </source>
</evidence>
<dbReference type="EMBL" id="CAMAPE010000010">
    <property type="protein sequence ID" value="CAH9078309.1"/>
    <property type="molecule type" value="Genomic_DNA"/>
</dbReference>
<evidence type="ECO:0000313" key="2">
    <source>
        <dbReference type="Proteomes" id="UP001152484"/>
    </source>
</evidence>
<sequence>MPSAPRSFRPRSLQALALVNLPRGWSVMPFRSRRMMKPWLWPKRGFGRPRKLSKSRGRPSKKILDNAKTVAKAEGRAEAEKAAAEAAKKTDEDAEVAKREAMKEAVTAFVAEDWKVETQKAWVASVVEASVDEWVRGPGAMWLAQKGKEYYDGGEYFTQALIYRRLARQLGTDPSAFDPVAYGLPPLQPDTRIPLPEGAMRPDFE</sequence>
<dbReference type="Proteomes" id="UP001152484">
    <property type="component" value="Unassembled WGS sequence"/>
</dbReference>
<comment type="caution">
    <text evidence="1">The sequence shown here is derived from an EMBL/GenBank/DDBJ whole genome shotgun (WGS) entry which is preliminary data.</text>
</comment>
<organism evidence="1 2">
    <name type="scientific">Cuscuta europaea</name>
    <name type="common">European dodder</name>
    <dbReference type="NCBI Taxonomy" id="41803"/>
    <lineage>
        <taxon>Eukaryota</taxon>
        <taxon>Viridiplantae</taxon>
        <taxon>Streptophyta</taxon>
        <taxon>Embryophyta</taxon>
        <taxon>Tracheophyta</taxon>
        <taxon>Spermatophyta</taxon>
        <taxon>Magnoliopsida</taxon>
        <taxon>eudicotyledons</taxon>
        <taxon>Gunneridae</taxon>
        <taxon>Pentapetalae</taxon>
        <taxon>asterids</taxon>
        <taxon>lamiids</taxon>
        <taxon>Solanales</taxon>
        <taxon>Convolvulaceae</taxon>
        <taxon>Cuscuteae</taxon>
        <taxon>Cuscuta</taxon>
        <taxon>Cuscuta subgen. Cuscuta</taxon>
    </lineage>
</organism>
<protein>
    <submittedName>
        <fullName evidence="1">Uncharacterized protein</fullName>
    </submittedName>
</protein>
<name>A0A9P0YVD7_CUSEU</name>
<gene>
    <name evidence="1" type="ORF">CEURO_LOCUS6655</name>
</gene>
<accession>A0A9P0YVD7</accession>